<dbReference type="EMBL" id="JADBEC010000003">
    <property type="protein sequence ID" value="MBE1509633.1"/>
    <property type="molecule type" value="Genomic_DNA"/>
</dbReference>
<name>A0ABR9J2V0_RHIVS</name>
<evidence type="ECO:0000313" key="2">
    <source>
        <dbReference type="Proteomes" id="UP000620262"/>
    </source>
</evidence>
<sequence>MRLQITIDIFDYWNALRGGRDAPLKSQIEPGAIPHLLSSLFILETEADRHIRFRLAGTKICDLFGRDLRGERFSALWANGQHEDIERTAQGVMTHAIPTLFNATGYSTAGHHAAFEIIMMPLRSPEGGCDRLLGAIAPATAASWLEIVPLELLALDRSRLLHDKFGRMAEAEPRRPVEVAAEKQATFGRAMLRAMSHFLHGAAAR</sequence>
<dbReference type="RefSeq" id="WP_192733190.1">
    <property type="nucleotide sequence ID" value="NZ_BAAAVL010000008.1"/>
</dbReference>
<protein>
    <recommendedName>
        <fullName evidence="3">PAS domain-containing protein</fullName>
    </recommendedName>
</protein>
<comment type="caution">
    <text evidence="1">The sequence shown here is derived from an EMBL/GenBank/DDBJ whole genome shotgun (WGS) entry which is preliminary data.</text>
</comment>
<dbReference type="InterPro" id="IPR009922">
    <property type="entry name" value="DUF1457"/>
</dbReference>
<reference evidence="1 2" key="1">
    <citation type="submission" date="2020-10" db="EMBL/GenBank/DDBJ databases">
        <title>Sequencing the genomes of 1000 actinobacteria strains.</title>
        <authorList>
            <person name="Klenk H.-P."/>
        </authorList>
    </citation>
    <scope>NUCLEOTIDE SEQUENCE [LARGE SCALE GENOMIC DNA]</scope>
    <source>
        <strain evidence="1 2">DSM 7307</strain>
    </source>
</reference>
<evidence type="ECO:0000313" key="1">
    <source>
        <dbReference type="EMBL" id="MBE1509633.1"/>
    </source>
</evidence>
<dbReference type="Pfam" id="PF07310">
    <property type="entry name" value="PAS_5"/>
    <property type="match status" value="1"/>
</dbReference>
<dbReference type="Proteomes" id="UP000620262">
    <property type="component" value="Unassembled WGS sequence"/>
</dbReference>
<keyword evidence="2" id="KW-1185">Reference proteome</keyword>
<organism evidence="1 2">
    <name type="scientific">Rhizobium viscosum</name>
    <name type="common">Arthrobacter viscosus</name>
    <dbReference type="NCBI Taxonomy" id="1673"/>
    <lineage>
        <taxon>Bacteria</taxon>
        <taxon>Pseudomonadati</taxon>
        <taxon>Pseudomonadota</taxon>
        <taxon>Alphaproteobacteria</taxon>
        <taxon>Hyphomicrobiales</taxon>
        <taxon>Rhizobiaceae</taxon>
        <taxon>Rhizobium/Agrobacterium group</taxon>
        <taxon>Rhizobium</taxon>
    </lineage>
</organism>
<proteinExistence type="predicted"/>
<evidence type="ECO:0008006" key="3">
    <source>
        <dbReference type="Google" id="ProtNLM"/>
    </source>
</evidence>
<gene>
    <name evidence="1" type="ORF">H4W29_006880</name>
</gene>
<dbReference type="PIRSF" id="PIRSF031878">
    <property type="entry name" value="UCP031878"/>
    <property type="match status" value="1"/>
</dbReference>
<accession>A0ABR9J2V0</accession>